<evidence type="ECO:0000313" key="4">
    <source>
        <dbReference type="WBParaSite" id="jg24838"/>
    </source>
</evidence>
<dbReference type="WBParaSite" id="jg24838">
    <property type="protein sequence ID" value="jg24838"/>
    <property type="gene ID" value="jg24838"/>
</dbReference>
<evidence type="ECO:0000256" key="2">
    <source>
        <dbReference type="SAM" id="Phobius"/>
    </source>
</evidence>
<keyword evidence="3" id="KW-1185">Reference proteome</keyword>
<keyword evidence="2" id="KW-0812">Transmembrane</keyword>
<accession>A0A915E0B7</accession>
<dbReference type="AlphaFoldDB" id="A0A915E0B7"/>
<protein>
    <submittedName>
        <fullName evidence="4">Uncharacterized protein</fullName>
    </submittedName>
</protein>
<feature type="compositionally biased region" description="Acidic residues" evidence="1">
    <location>
        <begin position="103"/>
        <end position="113"/>
    </location>
</feature>
<feature type="region of interest" description="Disordered" evidence="1">
    <location>
        <begin position="44"/>
        <end position="63"/>
    </location>
</feature>
<feature type="transmembrane region" description="Helical" evidence="2">
    <location>
        <begin position="12"/>
        <end position="31"/>
    </location>
</feature>
<name>A0A915E0B7_9BILA</name>
<feature type="region of interest" description="Disordered" evidence="1">
    <location>
        <begin position="96"/>
        <end position="123"/>
    </location>
</feature>
<evidence type="ECO:0000256" key="1">
    <source>
        <dbReference type="SAM" id="MobiDB-lite"/>
    </source>
</evidence>
<sequence>MCSWRVLNSAILIWSIASVLVWLALLTRALYKYSYQSRESYLQSLTSTTSPTSTTNPSTNALSTVQPLSSMTLPNTFDLQEKLRLAEERAENGTGYMKWIADSSEDEDEEDPEQALAKELASK</sequence>
<organism evidence="3 4">
    <name type="scientific">Ditylenchus dipsaci</name>
    <dbReference type="NCBI Taxonomy" id="166011"/>
    <lineage>
        <taxon>Eukaryota</taxon>
        <taxon>Metazoa</taxon>
        <taxon>Ecdysozoa</taxon>
        <taxon>Nematoda</taxon>
        <taxon>Chromadorea</taxon>
        <taxon>Rhabditida</taxon>
        <taxon>Tylenchina</taxon>
        <taxon>Tylenchomorpha</taxon>
        <taxon>Sphaerularioidea</taxon>
        <taxon>Anguinidae</taxon>
        <taxon>Anguininae</taxon>
        <taxon>Ditylenchus</taxon>
    </lineage>
</organism>
<reference evidence="4" key="1">
    <citation type="submission" date="2022-11" db="UniProtKB">
        <authorList>
            <consortium name="WormBaseParasite"/>
        </authorList>
    </citation>
    <scope>IDENTIFICATION</scope>
</reference>
<proteinExistence type="predicted"/>
<keyword evidence="2" id="KW-1133">Transmembrane helix</keyword>
<dbReference type="Proteomes" id="UP000887574">
    <property type="component" value="Unplaced"/>
</dbReference>
<keyword evidence="2" id="KW-0472">Membrane</keyword>
<evidence type="ECO:0000313" key="3">
    <source>
        <dbReference type="Proteomes" id="UP000887574"/>
    </source>
</evidence>